<dbReference type="InterPro" id="IPR012349">
    <property type="entry name" value="Split_barrel_FMN-bd"/>
</dbReference>
<dbReference type="RefSeq" id="WP_311333843.1">
    <property type="nucleotide sequence ID" value="NZ_JAVRHZ010000009.1"/>
</dbReference>
<proteinExistence type="predicted"/>
<dbReference type="PANTHER" id="PTHR35802:SF1">
    <property type="entry name" value="PROTEASE SYNTHASE AND SPORULATION PROTEIN PAI 2"/>
    <property type="match status" value="1"/>
</dbReference>
<gene>
    <name evidence="1" type="ORF">RM538_12835</name>
</gene>
<comment type="caution">
    <text evidence="1">The sequence shown here is derived from an EMBL/GenBank/DDBJ whole genome shotgun (WGS) entry which is preliminary data.</text>
</comment>
<dbReference type="SUPFAM" id="SSF50475">
    <property type="entry name" value="FMN-binding split barrel"/>
    <property type="match status" value="1"/>
</dbReference>
<accession>A0ABU2YFD8</accession>
<name>A0ABU2YFD8_9FLAO</name>
<keyword evidence="2" id="KW-1185">Reference proteome</keyword>
<organism evidence="1 2">
    <name type="scientific">Patiriisocius hiemis</name>
    <dbReference type="NCBI Taxonomy" id="3075604"/>
    <lineage>
        <taxon>Bacteria</taxon>
        <taxon>Pseudomonadati</taxon>
        <taxon>Bacteroidota</taxon>
        <taxon>Flavobacteriia</taxon>
        <taxon>Flavobacteriales</taxon>
        <taxon>Flavobacteriaceae</taxon>
        <taxon>Patiriisocius</taxon>
    </lineage>
</organism>
<protein>
    <submittedName>
        <fullName evidence="1">FMN-binding negative transcriptional regulator</fullName>
    </submittedName>
</protein>
<evidence type="ECO:0000313" key="1">
    <source>
        <dbReference type="EMBL" id="MDT0556897.1"/>
    </source>
</evidence>
<dbReference type="PANTHER" id="PTHR35802">
    <property type="entry name" value="PROTEASE SYNTHASE AND SPORULATION PROTEIN PAI 2"/>
    <property type="match status" value="1"/>
</dbReference>
<dbReference type="Gene3D" id="2.30.110.10">
    <property type="entry name" value="Electron Transport, Fmn-binding Protein, Chain A"/>
    <property type="match status" value="1"/>
</dbReference>
<dbReference type="Proteomes" id="UP001254488">
    <property type="component" value="Unassembled WGS sequence"/>
</dbReference>
<evidence type="ECO:0000313" key="2">
    <source>
        <dbReference type="Proteomes" id="UP001254488"/>
    </source>
</evidence>
<dbReference type="Pfam" id="PF04299">
    <property type="entry name" value="FMN_bind_2"/>
    <property type="match status" value="1"/>
</dbReference>
<dbReference type="PIRSF" id="PIRSF010372">
    <property type="entry name" value="PaiB"/>
    <property type="match status" value="1"/>
</dbReference>
<dbReference type="InterPro" id="IPR007396">
    <property type="entry name" value="TR_PAI2-type"/>
</dbReference>
<dbReference type="EMBL" id="JAVRHZ010000009">
    <property type="protein sequence ID" value="MDT0556897.1"/>
    <property type="molecule type" value="Genomic_DNA"/>
</dbReference>
<sequence length="198" mass="22506">MYPPPHHQSQDKTKMIALIKQFPFATLITAINNTPFVTHIPVIYNEVSKKLVAHIDKNNPQIETLKNGSSATLVFKGPDTYISPSIYTTKQLPTWNYMIVHVQGNITQINAPEAVKETMVAMTAFLEGQHPNFTLKMDDNRMDRLINYIQAFEVTPTHWEAKFKLSQDKNPADFEAAKQELIKKSNKNIAGFIEGIYT</sequence>
<reference evidence="1 2" key="1">
    <citation type="submission" date="2023-09" db="EMBL/GenBank/DDBJ databases">
        <authorList>
            <person name="Rey-Velasco X."/>
        </authorList>
    </citation>
    <scope>NUCLEOTIDE SEQUENCE [LARGE SCALE GENOMIC DNA]</scope>
    <source>
        <strain evidence="1 2">W242</strain>
    </source>
</reference>